<gene>
    <name evidence="2" type="ORF">TOA249_LOCUS32379</name>
</gene>
<dbReference type="Proteomes" id="UP000663838">
    <property type="component" value="Unassembled WGS sequence"/>
</dbReference>
<dbReference type="Gene3D" id="3.30.420.10">
    <property type="entry name" value="Ribonuclease H-like superfamily/Ribonuclease H"/>
    <property type="match status" value="1"/>
</dbReference>
<dbReference type="GO" id="GO:0015074">
    <property type="term" value="P:DNA integration"/>
    <property type="evidence" value="ECO:0007669"/>
    <property type="project" value="InterPro"/>
</dbReference>
<dbReference type="GO" id="GO:0003676">
    <property type="term" value="F:nucleic acid binding"/>
    <property type="evidence" value="ECO:0007669"/>
    <property type="project" value="InterPro"/>
</dbReference>
<evidence type="ECO:0000313" key="2">
    <source>
        <dbReference type="EMBL" id="CAF4925065.1"/>
    </source>
</evidence>
<dbReference type="InterPro" id="IPR036397">
    <property type="entry name" value="RNaseH_sf"/>
</dbReference>
<dbReference type="Pfam" id="PF00665">
    <property type="entry name" value="rve"/>
    <property type="match status" value="1"/>
</dbReference>
<dbReference type="PANTHER" id="PTHR37984:SF5">
    <property type="entry name" value="PROTEIN NYNRIN-LIKE"/>
    <property type="match status" value="1"/>
</dbReference>
<reference evidence="2" key="1">
    <citation type="submission" date="2021-02" db="EMBL/GenBank/DDBJ databases">
        <authorList>
            <person name="Nowell W R."/>
        </authorList>
    </citation>
    <scope>NUCLEOTIDE SEQUENCE</scope>
</reference>
<proteinExistence type="predicted"/>
<evidence type="ECO:0000313" key="3">
    <source>
        <dbReference type="Proteomes" id="UP000663838"/>
    </source>
</evidence>
<evidence type="ECO:0000259" key="1">
    <source>
        <dbReference type="PROSITE" id="PS50994"/>
    </source>
</evidence>
<dbReference type="InterPro" id="IPR050951">
    <property type="entry name" value="Retrovirus_Pol_polyprotein"/>
</dbReference>
<dbReference type="SUPFAM" id="SSF53098">
    <property type="entry name" value="Ribonuclease H-like"/>
    <property type="match status" value="1"/>
</dbReference>
<protein>
    <recommendedName>
        <fullName evidence="1">Integrase catalytic domain-containing protein</fullName>
    </recommendedName>
</protein>
<comment type="caution">
    <text evidence="2">The sequence shown here is derived from an EMBL/GenBank/DDBJ whole genome shotgun (WGS) entry which is preliminary data.</text>
</comment>
<name>A0A821WDN3_9BILA</name>
<dbReference type="PANTHER" id="PTHR37984">
    <property type="entry name" value="PROTEIN CBG26694"/>
    <property type="match status" value="1"/>
</dbReference>
<feature type="domain" description="Integrase catalytic" evidence="1">
    <location>
        <begin position="135"/>
        <end position="303"/>
    </location>
</feature>
<sequence length="585" mass="66487">MEEFYKLLEKHIEGLNYKFQEKFSIKQLLYNDIILVLQGLSGDPQLKFWVKKNFKLIKIGDQSVVYEIKSNHPVVTHENLYTKIKECHRRVGHHGRGKTWIEVKDQYGWVPLDTIKLFISQCDICSNRKTFPKPAAEKPIVSIGYLTRLQMDLIDMRSLPDGEYKWILHTKDHFTKFSWTYPLQSKEAEPVAQKLLQQFYSFGAPRILQSDNGKEFVAKVIKDLKITWTNLIIINDRPRHPQTQGLVERGNQTLESALGKWMQSNNRSDWLLDLGLAPVTYAINTSSAQTIKKSPYEVVFGQKPRCDIEMWQVLSDQGILNEDELPLDFIDLLNECDNATSVVEVAISSDATKSPASQVQSLQTTANLYLPTAPSPAVHISPRTKKRRRARLFSNDQVTYIDKDEATDTEDATLVTNHTQIRAEAEVSYMANIAKRQKLFNHVVHQNEYKVGDLVGLKIDKVDRTNVTPRVLPCKIISVQVASNDMDTYQLCTTTAILFSRFQVLDLLNLSKCNVRDLRDVDSTTLPTMTFIQACKAYVSAGLITPTEACNCNGKCSTKKCRCRAAKVQCGTKCHSSKTKPCSNV</sequence>
<organism evidence="2 3">
    <name type="scientific">Rotaria socialis</name>
    <dbReference type="NCBI Taxonomy" id="392032"/>
    <lineage>
        <taxon>Eukaryota</taxon>
        <taxon>Metazoa</taxon>
        <taxon>Spiralia</taxon>
        <taxon>Gnathifera</taxon>
        <taxon>Rotifera</taxon>
        <taxon>Eurotatoria</taxon>
        <taxon>Bdelloidea</taxon>
        <taxon>Philodinida</taxon>
        <taxon>Philodinidae</taxon>
        <taxon>Rotaria</taxon>
    </lineage>
</organism>
<dbReference type="AlphaFoldDB" id="A0A821WDN3"/>
<dbReference type="InterPro" id="IPR012337">
    <property type="entry name" value="RNaseH-like_sf"/>
</dbReference>
<dbReference type="InterPro" id="IPR001584">
    <property type="entry name" value="Integrase_cat-core"/>
</dbReference>
<accession>A0A821WDN3</accession>
<dbReference type="EMBL" id="CAJOBS010007842">
    <property type="protein sequence ID" value="CAF4925065.1"/>
    <property type="molecule type" value="Genomic_DNA"/>
</dbReference>
<dbReference type="PROSITE" id="PS50994">
    <property type="entry name" value="INTEGRASE"/>
    <property type="match status" value="1"/>
</dbReference>